<evidence type="ECO:0000313" key="4">
    <source>
        <dbReference type="EMBL" id="VEP13041.1"/>
    </source>
</evidence>
<evidence type="ECO:0000256" key="2">
    <source>
        <dbReference type="PROSITE-ProRule" id="PRU00169"/>
    </source>
</evidence>
<dbReference type="InterPro" id="IPR011006">
    <property type="entry name" value="CheY-like_superfamily"/>
</dbReference>
<evidence type="ECO:0000256" key="1">
    <source>
        <dbReference type="ARBA" id="ARBA00022553"/>
    </source>
</evidence>
<dbReference type="Proteomes" id="UP000320055">
    <property type="component" value="Unassembled WGS sequence"/>
</dbReference>
<dbReference type="AlphaFoldDB" id="A0A563VNP0"/>
<dbReference type="PANTHER" id="PTHR44591">
    <property type="entry name" value="STRESS RESPONSE REGULATOR PROTEIN 1"/>
    <property type="match status" value="1"/>
</dbReference>
<reference evidence="4 5" key="1">
    <citation type="submission" date="2019-01" db="EMBL/GenBank/DDBJ databases">
        <authorList>
            <person name="Brito A."/>
        </authorList>
    </citation>
    <scope>NUCLEOTIDE SEQUENCE [LARGE SCALE GENOMIC DNA]</scope>
    <source>
        <strain evidence="4">1</strain>
    </source>
</reference>
<gene>
    <name evidence="4" type="ORF">H1P_180023</name>
</gene>
<dbReference type="RefSeq" id="WP_144864351.1">
    <property type="nucleotide sequence ID" value="NZ_LR213779.1"/>
</dbReference>
<proteinExistence type="predicted"/>
<organism evidence="4 5">
    <name type="scientific">Hyella patelloides LEGE 07179</name>
    <dbReference type="NCBI Taxonomy" id="945734"/>
    <lineage>
        <taxon>Bacteria</taxon>
        <taxon>Bacillati</taxon>
        <taxon>Cyanobacteriota</taxon>
        <taxon>Cyanophyceae</taxon>
        <taxon>Pleurocapsales</taxon>
        <taxon>Hyellaceae</taxon>
        <taxon>Hyella</taxon>
    </lineage>
</organism>
<protein>
    <submittedName>
        <fullName evidence="4">Response regulator with CheY-like receiver, AAA-type ATPase, and DNA-binding domains</fullName>
    </submittedName>
</protein>
<dbReference type="EMBL" id="CAACVJ010000090">
    <property type="protein sequence ID" value="VEP13041.1"/>
    <property type="molecule type" value="Genomic_DNA"/>
</dbReference>
<dbReference type="InterPro" id="IPR050595">
    <property type="entry name" value="Bact_response_regulator"/>
</dbReference>
<dbReference type="Pfam" id="PF00072">
    <property type="entry name" value="Response_reg"/>
    <property type="match status" value="1"/>
</dbReference>
<dbReference type="GO" id="GO:0003677">
    <property type="term" value="F:DNA binding"/>
    <property type="evidence" value="ECO:0007669"/>
    <property type="project" value="UniProtKB-KW"/>
</dbReference>
<evidence type="ECO:0000313" key="5">
    <source>
        <dbReference type="Proteomes" id="UP000320055"/>
    </source>
</evidence>
<keyword evidence="5" id="KW-1185">Reference proteome</keyword>
<feature type="domain" description="Response regulatory" evidence="3">
    <location>
        <begin position="3"/>
        <end position="129"/>
    </location>
</feature>
<feature type="modified residue" description="4-aspartylphosphate" evidence="2">
    <location>
        <position position="52"/>
    </location>
</feature>
<keyword evidence="1 2" id="KW-0597">Phosphoprotein</keyword>
<dbReference type="SUPFAM" id="SSF52172">
    <property type="entry name" value="CheY-like"/>
    <property type="match status" value="1"/>
</dbReference>
<dbReference type="PROSITE" id="PS50110">
    <property type="entry name" value="RESPONSE_REGULATORY"/>
    <property type="match status" value="1"/>
</dbReference>
<dbReference type="Gene3D" id="3.40.50.2300">
    <property type="match status" value="1"/>
</dbReference>
<evidence type="ECO:0000259" key="3">
    <source>
        <dbReference type="PROSITE" id="PS50110"/>
    </source>
</evidence>
<dbReference type="PANTHER" id="PTHR44591:SF3">
    <property type="entry name" value="RESPONSE REGULATORY DOMAIN-CONTAINING PROTEIN"/>
    <property type="match status" value="1"/>
</dbReference>
<name>A0A563VNP0_9CYAN</name>
<keyword evidence="4" id="KW-0238">DNA-binding</keyword>
<accession>A0A563VNP0</accession>
<dbReference type="CDD" id="cd00156">
    <property type="entry name" value="REC"/>
    <property type="match status" value="1"/>
</dbReference>
<sequence>MGTILICEDDIPLAAYWRQLLEAKNHIVYCSATVSQALQLADKIFPDLIITDMMIRKNEKFLPEGGLTLVNQLRSRVQHSIPVICVSGYRPSSYNLLPALEIAKTMKVDLTLYKPITPKKLLDEVHKLLARLD</sequence>
<dbReference type="GO" id="GO:0000160">
    <property type="term" value="P:phosphorelay signal transduction system"/>
    <property type="evidence" value="ECO:0007669"/>
    <property type="project" value="InterPro"/>
</dbReference>
<dbReference type="SMART" id="SM00448">
    <property type="entry name" value="REC"/>
    <property type="match status" value="1"/>
</dbReference>
<dbReference type="InterPro" id="IPR001789">
    <property type="entry name" value="Sig_transdc_resp-reg_receiver"/>
</dbReference>
<dbReference type="OrthoDB" id="9792014at2"/>